<evidence type="ECO:0000313" key="8">
    <source>
        <dbReference type="Proteomes" id="UP001500909"/>
    </source>
</evidence>
<dbReference type="InterPro" id="IPR033138">
    <property type="entry name" value="Cu_oxidase_CS"/>
</dbReference>
<protein>
    <submittedName>
        <fullName evidence="7">Multicopper oxidase domain-containing protein</fullName>
    </submittedName>
</protein>
<organism evidence="7 8">
    <name type="scientific">Streptomyces olivaceiscleroticus</name>
    <dbReference type="NCBI Taxonomy" id="68245"/>
    <lineage>
        <taxon>Bacteria</taxon>
        <taxon>Bacillati</taxon>
        <taxon>Actinomycetota</taxon>
        <taxon>Actinomycetes</taxon>
        <taxon>Kitasatosporales</taxon>
        <taxon>Streptomycetaceae</taxon>
        <taxon>Streptomyces</taxon>
    </lineage>
</organism>
<evidence type="ECO:0000259" key="5">
    <source>
        <dbReference type="Pfam" id="PF07731"/>
    </source>
</evidence>
<dbReference type="Proteomes" id="UP001500909">
    <property type="component" value="Unassembled WGS sequence"/>
</dbReference>
<evidence type="ECO:0000256" key="4">
    <source>
        <dbReference type="SAM" id="MobiDB-lite"/>
    </source>
</evidence>
<evidence type="ECO:0000259" key="6">
    <source>
        <dbReference type="Pfam" id="PF07732"/>
    </source>
</evidence>
<dbReference type="InterPro" id="IPR054642">
    <property type="entry name" value="AmiPhnlOxPhsA"/>
</dbReference>
<name>A0ABN1BI43_9ACTN</name>
<evidence type="ECO:0000313" key="7">
    <source>
        <dbReference type="EMBL" id="GAA0498467.1"/>
    </source>
</evidence>
<dbReference type="SUPFAM" id="SSF49503">
    <property type="entry name" value="Cupredoxins"/>
    <property type="match status" value="3"/>
</dbReference>
<comment type="similarity">
    <text evidence="1">Belongs to the multicopper oxidase family.</text>
</comment>
<feature type="domain" description="Plastocyanin-like" evidence="6">
    <location>
        <begin position="137"/>
        <end position="209"/>
    </location>
</feature>
<dbReference type="InterPro" id="IPR011706">
    <property type="entry name" value="Cu-oxidase_C"/>
</dbReference>
<dbReference type="InterPro" id="IPR008972">
    <property type="entry name" value="Cupredoxin"/>
</dbReference>
<accession>A0ABN1BI43</accession>
<dbReference type="InterPro" id="IPR045087">
    <property type="entry name" value="Cu-oxidase_fam"/>
</dbReference>
<dbReference type="InterPro" id="IPR011707">
    <property type="entry name" value="Cu-oxidase-like_N"/>
</dbReference>
<dbReference type="PANTHER" id="PTHR48267:SF1">
    <property type="entry name" value="BILIRUBIN OXIDASE"/>
    <property type="match status" value="1"/>
</dbReference>
<keyword evidence="8" id="KW-1185">Reference proteome</keyword>
<feature type="region of interest" description="Disordered" evidence="4">
    <location>
        <begin position="107"/>
        <end position="131"/>
    </location>
</feature>
<dbReference type="PANTHER" id="PTHR48267">
    <property type="entry name" value="CUPREDOXIN SUPERFAMILY PROTEIN"/>
    <property type="match status" value="1"/>
</dbReference>
<sequence>MTDTAMGDARQTKTEAERAEEPKVAGLTPFIDALRVPPVIEPGRREAVRGITIEQRAAWARLHSELPPTKVWTYDGHYPGPTIDVPRGRLLRVSWTNSITGTLPVTAAQQAASTEHPAPADEPGSKGAQPIEGVDKLPPWTTAHLHGARTNGGNDGWPENGISPGDAQLAEYPNDQPATALWYHDHAMDITRWTVFAGLAGLYVVRDEEEAALRLPSDEREIPLIIQDRNFDTDDDGHLTGRLLHKTLIVAKENDGTPVSAPFFGPYTLVNGTVWPHLDVDACWYRFRVLNASNARVYGLQLLDEETQKPVTGAVYQIGTDSGLLPRPVPVDDRLAVAPAERVDLLINFAALRGMVLRLINTIPNPAAPKVTYPQVMQFRVSSDTVKDTFVLPEVISPHFERITKDNAPKHKERLILLTPVTEVTNGHPEMWEMHEVDPSMVKIPSEGVVQIKGPDGRVRTYQRGARTFDDALSFMVEFDTWEQWSFLNLGVAAAHPMHIHLVEFQALSRDRYPAPPNGTFDPDLGGTRAPLEYGGDIPITPGDQGWKDTIQVPAGQMVNVMGRFHGAKGRFVYHCHLLEHEDMGMMRPFVVMPPEVLAFHHHHPGGGGHDHGEH</sequence>
<feature type="domain" description="Plastocyanin-like" evidence="5">
    <location>
        <begin position="464"/>
        <end position="594"/>
    </location>
</feature>
<feature type="compositionally biased region" description="Basic and acidic residues" evidence="4">
    <location>
        <begin position="10"/>
        <end position="22"/>
    </location>
</feature>
<comment type="caution">
    <text evidence="7">The sequence shown here is derived from an EMBL/GenBank/DDBJ whole genome shotgun (WGS) entry which is preliminary data.</text>
</comment>
<dbReference type="InterPro" id="IPR002355">
    <property type="entry name" value="Cu_oxidase_Cu_BS"/>
</dbReference>
<dbReference type="Pfam" id="PF07732">
    <property type="entry name" value="Cu-oxidase_3"/>
    <property type="match status" value="2"/>
</dbReference>
<dbReference type="Pfam" id="PF07731">
    <property type="entry name" value="Cu-oxidase_2"/>
    <property type="match status" value="1"/>
</dbReference>
<reference evidence="7 8" key="1">
    <citation type="journal article" date="2019" name="Int. J. Syst. Evol. Microbiol.">
        <title>The Global Catalogue of Microorganisms (GCM) 10K type strain sequencing project: providing services to taxonomists for standard genome sequencing and annotation.</title>
        <authorList>
            <consortium name="The Broad Institute Genomics Platform"/>
            <consortium name="The Broad Institute Genome Sequencing Center for Infectious Disease"/>
            <person name="Wu L."/>
            <person name="Ma J."/>
        </authorList>
    </citation>
    <scope>NUCLEOTIDE SEQUENCE [LARGE SCALE GENOMIC DNA]</scope>
    <source>
        <strain evidence="7 8">JCM 4805</strain>
    </source>
</reference>
<evidence type="ECO:0000256" key="1">
    <source>
        <dbReference type="ARBA" id="ARBA00010609"/>
    </source>
</evidence>
<gene>
    <name evidence="7" type="ORF">GCM10010361_75010</name>
</gene>
<feature type="region of interest" description="Disordered" evidence="4">
    <location>
        <begin position="1"/>
        <end position="22"/>
    </location>
</feature>
<dbReference type="PROSITE" id="PS00080">
    <property type="entry name" value="MULTICOPPER_OXIDASE2"/>
    <property type="match status" value="1"/>
</dbReference>
<proteinExistence type="inferred from homology"/>
<dbReference type="CDD" id="cd13844">
    <property type="entry name" value="CuRO_1_BOD_CotA_like"/>
    <property type="match status" value="1"/>
</dbReference>
<dbReference type="Gene3D" id="2.60.40.420">
    <property type="entry name" value="Cupredoxins - blue copper proteins"/>
    <property type="match status" value="3"/>
</dbReference>
<evidence type="ECO:0000256" key="3">
    <source>
        <dbReference type="ARBA" id="ARBA00023002"/>
    </source>
</evidence>
<keyword evidence="2" id="KW-0479">Metal-binding</keyword>
<evidence type="ECO:0000256" key="2">
    <source>
        <dbReference type="ARBA" id="ARBA00022723"/>
    </source>
</evidence>
<keyword evidence="3" id="KW-0560">Oxidoreductase</keyword>
<dbReference type="PROSITE" id="PS00079">
    <property type="entry name" value="MULTICOPPER_OXIDASE1"/>
    <property type="match status" value="1"/>
</dbReference>
<feature type="domain" description="Plastocyanin-like" evidence="6">
    <location>
        <begin position="68"/>
        <end position="102"/>
    </location>
</feature>
<dbReference type="NCBIfam" id="NF045554">
    <property type="entry name" value="AmiPhnlOxPhsA"/>
    <property type="match status" value="1"/>
</dbReference>
<dbReference type="EMBL" id="BAAABY010000060">
    <property type="protein sequence ID" value="GAA0498467.1"/>
    <property type="molecule type" value="Genomic_DNA"/>
</dbReference>